<sequence length="192" mass="21441">MKTASARRPFECPYPDLMEIVLLDQVVKTDYGQLDVIWILDGGFDGDSDRYFAGQVNGLVGASASSGVYINLARRSGGSHVRMVLREAPPANDDARWEDVVEVSFAIPTGHEVRWCSWAGESWGALKAIIPGSYRMRVSASGRDEGRDGEFFHGVVDTYLVQLWPDNLKPDAILRATSEDGQYWHREFGSRR</sequence>
<dbReference type="AlphaFoldDB" id="A0A1H5MB35"/>
<organism evidence="1 2">
    <name type="scientific">Arthrobacter alpinus</name>
    <dbReference type="NCBI Taxonomy" id="656366"/>
    <lineage>
        <taxon>Bacteria</taxon>
        <taxon>Bacillati</taxon>
        <taxon>Actinomycetota</taxon>
        <taxon>Actinomycetes</taxon>
        <taxon>Micrococcales</taxon>
        <taxon>Micrococcaceae</taxon>
        <taxon>Arthrobacter</taxon>
    </lineage>
</organism>
<protein>
    <submittedName>
        <fullName evidence="1">Uncharacterized protein</fullName>
    </submittedName>
</protein>
<gene>
    <name evidence="1" type="ORF">SAMN04489740_2853</name>
</gene>
<name>A0A1H5MB35_9MICC</name>
<reference evidence="1 2" key="1">
    <citation type="submission" date="2016-10" db="EMBL/GenBank/DDBJ databases">
        <authorList>
            <person name="de Groot N.N."/>
        </authorList>
    </citation>
    <scope>NUCLEOTIDE SEQUENCE [LARGE SCALE GENOMIC DNA]</scope>
    <source>
        <strain evidence="1 2">DSM 22274</strain>
    </source>
</reference>
<accession>A0A1H5MB35</accession>
<proteinExistence type="predicted"/>
<dbReference type="EMBL" id="FNTV01000001">
    <property type="protein sequence ID" value="SEE86719.1"/>
    <property type="molecule type" value="Genomic_DNA"/>
</dbReference>
<evidence type="ECO:0000313" key="1">
    <source>
        <dbReference type="EMBL" id="SEE86719.1"/>
    </source>
</evidence>
<evidence type="ECO:0000313" key="2">
    <source>
        <dbReference type="Proteomes" id="UP000182725"/>
    </source>
</evidence>
<dbReference type="Proteomes" id="UP000182725">
    <property type="component" value="Unassembled WGS sequence"/>
</dbReference>